<evidence type="ECO:0000256" key="12">
    <source>
        <dbReference type="RuleBase" id="RU363112"/>
    </source>
</evidence>
<keyword evidence="11 12" id="KW-0472">Membrane</keyword>
<feature type="transmembrane region" description="Helical" evidence="12">
    <location>
        <begin position="207"/>
        <end position="238"/>
    </location>
</feature>
<comment type="pathway">
    <text evidence="2 12">Glycolipid biosynthesis; glycosylphosphatidylinositol-anchor biosynthesis.</text>
</comment>
<feature type="transmembrane region" description="Helical" evidence="12">
    <location>
        <begin position="152"/>
        <end position="174"/>
    </location>
</feature>
<evidence type="ECO:0000256" key="11">
    <source>
        <dbReference type="ARBA" id="ARBA00023136"/>
    </source>
</evidence>
<dbReference type="AlphaFoldDB" id="A0A9W9DAE1"/>
<dbReference type="GO" id="GO:0000009">
    <property type="term" value="F:alpha-1,6-mannosyltransferase activity"/>
    <property type="evidence" value="ECO:0007669"/>
    <property type="project" value="InterPro"/>
</dbReference>
<keyword evidence="8 12" id="KW-0812">Transmembrane</keyword>
<evidence type="ECO:0000256" key="5">
    <source>
        <dbReference type="ARBA" id="ARBA00022502"/>
    </source>
</evidence>
<keyword evidence="7 12" id="KW-0808">Transferase</keyword>
<feature type="transmembrane region" description="Helical" evidence="12">
    <location>
        <begin position="12"/>
        <end position="35"/>
    </location>
</feature>
<sequence>MAASDASNQRQLVSVFCAWKSLLFGITALCPGPGYDTSGLILLDSTASRYANLNSSSWFNKFVLNLFRWDALYFVKAAERGLVFEQEWAFSPAFSKLMGVMGQFISGTAESPTKYYIVAGISISTTCHLLSVLVLYRLMILLTGAGRQQSQIPFIASVLHILTPASLFLSAPYAESLFSFLNLTGMLCYAESRSAARLSPISFQEVIYMFSSGMLFAAATTIRSNGLLSGLVLLYDVARYAPQLFSMRLNNDQYGYHYVHFNGHFYSIFQYLDIRLIGWHRYWYWYWNGHRNRDRSTQLSLTIKYHKLQHNDDPFVDSGFYYHDLTHDFDQLNNPNVDLRFS</sequence>
<comment type="function">
    <text evidence="12">Mannosyltransferase involved in glycosylphosphatidylinositol-anchor biosynthesis.</text>
</comment>
<evidence type="ECO:0000256" key="1">
    <source>
        <dbReference type="ARBA" id="ARBA00004477"/>
    </source>
</evidence>
<keyword evidence="10 12" id="KW-1133">Transmembrane helix</keyword>
<keyword evidence="9 12" id="KW-0256">Endoplasmic reticulum</keyword>
<keyword evidence="14" id="KW-1185">Reference proteome</keyword>
<comment type="caution">
    <text evidence="13">The sequence shown here is derived from an EMBL/GenBank/DDBJ whole genome shotgun (WGS) entry which is preliminary data.</text>
</comment>
<dbReference type="Pfam" id="PF04188">
    <property type="entry name" value="Mannosyl_trans2"/>
    <property type="match status" value="1"/>
</dbReference>
<evidence type="ECO:0000256" key="9">
    <source>
        <dbReference type="ARBA" id="ARBA00022824"/>
    </source>
</evidence>
<reference evidence="13" key="1">
    <citation type="submission" date="2022-10" db="EMBL/GenBank/DDBJ databases">
        <title>Tapping the CABI collections for fungal endophytes: first genome assemblies for Collariella, Neodidymelliopsis, Ascochyta clinopodiicola, Didymella pomorum, Didymosphaeria variabile, Neocosmospora piperis and Neocucurbitaria cava.</title>
        <authorList>
            <person name="Hill R."/>
        </authorList>
    </citation>
    <scope>NUCLEOTIDE SEQUENCE</scope>
    <source>
        <strain evidence="13">IMI 355091</strain>
    </source>
</reference>
<evidence type="ECO:0000256" key="10">
    <source>
        <dbReference type="ARBA" id="ARBA00022989"/>
    </source>
</evidence>
<dbReference type="PANTHER" id="PTHR12468:SF2">
    <property type="entry name" value="GPI MANNOSYLTRANSFERASE 2"/>
    <property type="match status" value="1"/>
</dbReference>
<keyword evidence="6 12" id="KW-0328">Glycosyltransferase</keyword>
<protein>
    <recommendedName>
        <fullName evidence="4 12">GPI mannosyltransferase 2</fullName>
        <ecNumber evidence="12">2.4.1.-</ecNumber>
    </recommendedName>
</protein>
<evidence type="ECO:0000256" key="7">
    <source>
        <dbReference type="ARBA" id="ARBA00022679"/>
    </source>
</evidence>
<proteinExistence type="inferred from homology"/>
<evidence type="ECO:0000313" key="14">
    <source>
        <dbReference type="Proteomes" id="UP001140510"/>
    </source>
</evidence>
<evidence type="ECO:0000256" key="3">
    <source>
        <dbReference type="ARBA" id="ARBA00008698"/>
    </source>
</evidence>
<comment type="similarity">
    <text evidence="3 12">Belongs to the PIGV family.</text>
</comment>
<comment type="subcellular location">
    <subcellularLocation>
        <location evidence="1 12">Endoplasmic reticulum membrane</location>
        <topology evidence="1 12">Multi-pass membrane protein</topology>
    </subcellularLocation>
</comment>
<keyword evidence="5 12" id="KW-0337">GPI-anchor biosynthesis</keyword>
<dbReference type="GO" id="GO:0005789">
    <property type="term" value="C:endoplasmic reticulum membrane"/>
    <property type="evidence" value="ECO:0007669"/>
    <property type="project" value="UniProtKB-SubCell"/>
</dbReference>
<dbReference type="GO" id="GO:0004376">
    <property type="term" value="F:GPI mannosyltransferase activity"/>
    <property type="evidence" value="ECO:0007669"/>
    <property type="project" value="InterPro"/>
</dbReference>
<dbReference type="Proteomes" id="UP001140510">
    <property type="component" value="Unassembled WGS sequence"/>
</dbReference>
<dbReference type="PANTHER" id="PTHR12468">
    <property type="entry name" value="GPI MANNOSYLTRANSFERASE 2"/>
    <property type="match status" value="1"/>
</dbReference>
<evidence type="ECO:0000256" key="8">
    <source>
        <dbReference type="ARBA" id="ARBA00022692"/>
    </source>
</evidence>
<evidence type="ECO:0000256" key="6">
    <source>
        <dbReference type="ARBA" id="ARBA00022676"/>
    </source>
</evidence>
<dbReference type="OrthoDB" id="10252502at2759"/>
<feature type="transmembrane region" description="Helical" evidence="12">
    <location>
        <begin position="115"/>
        <end position="140"/>
    </location>
</feature>
<accession>A0A9W9DAE1</accession>
<dbReference type="GO" id="GO:0031501">
    <property type="term" value="C:mannosyltransferase complex"/>
    <property type="evidence" value="ECO:0007669"/>
    <property type="project" value="TreeGrafter"/>
</dbReference>
<dbReference type="GO" id="GO:0006506">
    <property type="term" value="P:GPI anchor biosynthetic process"/>
    <property type="evidence" value="ECO:0007669"/>
    <property type="project" value="UniProtKB-KW"/>
</dbReference>
<comment type="caution">
    <text evidence="12">Lacks conserved residue(s) required for the propagation of feature annotation.</text>
</comment>
<evidence type="ECO:0000313" key="13">
    <source>
        <dbReference type="EMBL" id="KAJ4408374.1"/>
    </source>
</evidence>
<organism evidence="13 14">
    <name type="scientific">Didymella pomorum</name>
    <dbReference type="NCBI Taxonomy" id="749634"/>
    <lineage>
        <taxon>Eukaryota</taxon>
        <taxon>Fungi</taxon>
        <taxon>Dikarya</taxon>
        <taxon>Ascomycota</taxon>
        <taxon>Pezizomycotina</taxon>
        <taxon>Dothideomycetes</taxon>
        <taxon>Pleosporomycetidae</taxon>
        <taxon>Pleosporales</taxon>
        <taxon>Pleosporineae</taxon>
        <taxon>Didymellaceae</taxon>
        <taxon>Didymella</taxon>
    </lineage>
</organism>
<evidence type="ECO:0000256" key="4">
    <source>
        <dbReference type="ARBA" id="ARBA00013795"/>
    </source>
</evidence>
<evidence type="ECO:0000256" key="2">
    <source>
        <dbReference type="ARBA" id="ARBA00004687"/>
    </source>
</evidence>
<name>A0A9W9DAE1_9PLEO</name>
<gene>
    <name evidence="13" type="primary">GPI18</name>
    <name evidence="13" type="ORF">N0V91_003378</name>
</gene>
<dbReference type="EC" id="2.4.1.-" evidence="12"/>
<dbReference type="EMBL" id="JAPEVA010000016">
    <property type="protein sequence ID" value="KAJ4408374.1"/>
    <property type="molecule type" value="Genomic_DNA"/>
</dbReference>
<dbReference type="InterPro" id="IPR007315">
    <property type="entry name" value="PIG-V/Gpi18"/>
</dbReference>